<keyword evidence="1" id="KW-0805">Transcription regulation</keyword>
<dbReference type="InterPro" id="IPR018060">
    <property type="entry name" value="HTH_AraC"/>
</dbReference>
<dbReference type="InterPro" id="IPR018062">
    <property type="entry name" value="HTH_AraC-typ_CS"/>
</dbReference>
<evidence type="ECO:0000313" key="6">
    <source>
        <dbReference type="EMBL" id="TCL44117.1"/>
    </source>
</evidence>
<feature type="domain" description="HTH araC/xylS-type" evidence="5">
    <location>
        <begin position="670"/>
        <end position="769"/>
    </location>
</feature>
<evidence type="ECO:0000256" key="3">
    <source>
        <dbReference type="ARBA" id="ARBA00023163"/>
    </source>
</evidence>
<evidence type="ECO:0000259" key="5">
    <source>
        <dbReference type="PROSITE" id="PS01124"/>
    </source>
</evidence>
<dbReference type="PROSITE" id="PS00041">
    <property type="entry name" value="HTH_ARAC_FAMILY_1"/>
    <property type="match status" value="1"/>
</dbReference>
<keyword evidence="7" id="KW-1185">Reference proteome</keyword>
<name>A0A9X8UJY3_9FIRM</name>
<dbReference type="InterPro" id="IPR009057">
    <property type="entry name" value="Homeodomain-like_sf"/>
</dbReference>
<keyword evidence="2 6" id="KW-0238">DNA-binding</keyword>
<proteinExistence type="predicted"/>
<keyword evidence="3" id="KW-0804">Transcription</keyword>
<dbReference type="GO" id="GO:0003700">
    <property type="term" value="F:DNA-binding transcription factor activity"/>
    <property type="evidence" value="ECO:0007669"/>
    <property type="project" value="InterPro"/>
</dbReference>
<evidence type="ECO:0000256" key="2">
    <source>
        <dbReference type="ARBA" id="ARBA00023125"/>
    </source>
</evidence>
<accession>A0A9X8UJY3</accession>
<keyword evidence="4" id="KW-1133">Transmembrane helix</keyword>
<dbReference type="PANTHER" id="PTHR43280">
    <property type="entry name" value="ARAC-FAMILY TRANSCRIPTIONAL REGULATOR"/>
    <property type="match status" value="1"/>
</dbReference>
<protein>
    <submittedName>
        <fullName evidence="6">AraC-like DNA-binding protein</fullName>
    </submittedName>
</protein>
<gene>
    <name evidence="6" type="ORF">EDD78_103155</name>
</gene>
<feature type="transmembrane region" description="Helical" evidence="4">
    <location>
        <begin position="299"/>
        <end position="320"/>
    </location>
</feature>
<dbReference type="SUPFAM" id="SSF46689">
    <property type="entry name" value="Homeodomain-like"/>
    <property type="match status" value="1"/>
</dbReference>
<dbReference type="RefSeq" id="WP_165873118.1">
    <property type="nucleotide sequence ID" value="NZ_SLUK01000003.1"/>
</dbReference>
<keyword evidence="4" id="KW-0472">Membrane</keyword>
<sequence length="773" mass="85959">MESKKRNSLFTTWVVSYLAVLLLPLLFSWMVYHTAYGIIEKNISKINQITLAQTNESIDRVFGELMSTGRQILSDEKVLSLMYAPSPLTPAKLQRIGTLQSELTKKSAFGSYIKEIYVYFPAAQVAASTGGILKQESFEHTLKERFWTDFSTFASWSGAEGRLTVKLLRDPQSSDGGAQKVAVLLSDGLYTGEPDAVCMFILDARSIENLLESYHVGEPGLNQQVWAIAPDGRYLAPDAGQVLPGEILYDVGLHDGTEIVNIGSSKQAVVVSTSAITGWKLLSLSSVEHYAAQLRQIRYIYFAFLIFCLFAGAAISLYFSKKNYTPVRRMSDMFLKRLSSAPARSGDDFSILEQGLGELLKQNKDYEEQLDHQKKDLRQLWLVQMLRGKIHSEQTFRAVCTDYQLDFTSERFLVIGVIIEDSSALFEEKAISEDEDTLTMVNFMVASVLEELLQQDYAGYCCDYAGTLYCVVNLHGEPGEGTDAQLQEICRKAVSFTESRFDIRMQCYLSAVCEGMRGIHEAYKEVSWGLEQMESFHIETRTASREDIRYEAPEEPEAPLSVMSQQLSAAVAAGERAEALSLFGAILGEQMAGQERSFFYARLYTFSTLGEVYRSVLHLPAGEQLHALAAAVEGARTMNELRALAEDTFASIHRALTQHTEAGSSPVQVVSIMEYIDQNYSDPNLSVASISEQFSVSQSYLLRLFKKSVHTGVLEYISQKRVDEAKLLLKGTPGTVGEVAAAVGYSNSLALIRAFKKLEGVTPATYRKITAGH</sequence>
<dbReference type="Proteomes" id="UP000294682">
    <property type="component" value="Unassembled WGS sequence"/>
</dbReference>
<comment type="caution">
    <text evidence="6">The sequence shown here is derived from an EMBL/GenBank/DDBJ whole genome shotgun (WGS) entry which is preliminary data.</text>
</comment>
<dbReference type="GO" id="GO:0043565">
    <property type="term" value="F:sequence-specific DNA binding"/>
    <property type="evidence" value="ECO:0007669"/>
    <property type="project" value="InterPro"/>
</dbReference>
<keyword evidence="4" id="KW-0812">Transmembrane</keyword>
<dbReference type="AlphaFoldDB" id="A0A9X8UJY3"/>
<dbReference type="PROSITE" id="PS01124">
    <property type="entry name" value="HTH_ARAC_FAMILY_2"/>
    <property type="match status" value="1"/>
</dbReference>
<reference evidence="6 7" key="1">
    <citation type="submission" date="2019-03" db="EMBL/GenBank/DDBJ databases">
        <title>Genomic Encyclopedia of Type Strains, Phase IV (KMG-IV): sequencing the most valuable type-strain genomes for metagenomic binning, comparative biology and taxonomic classification.</title>
        <authorList>
            <person name="Goeker M."/>
        </authorList>
    </citation>
    <scope>NUCLEOTIDE SEQUENCE [LARGE SCALE GENOMIC DNA]</scope>
    <source>
        <strain evidence="6 7">DSM 100433</strain>
    </source>
</reference>
<evidence type="ECO:0000313" key="7">
    <source>
        <dbReference type="Proteomes" id="UP000294682"/>
    </source>
</evidence>
<dbReference type="SMART" id="SM00342">
    <property type="entry name" value="HTH_ARAC"/>
    <property type="match status" value="1"/>
</dbReference>
<dbReference type="EMBL" id="SLUK01000003">
    <property type="protein sequence ID" value="TCL44117.1"/>
    <property type="molecule type" value="Genomic_DNA"/>
</dbReference>
<feature type="transmembrane region" description="Helical" evidence="4">
    <location>
        <begin position="12"/>
        <end position="32"/>
    </location>
</feature>
<dbReference type="Gene3D" id="1.10.10.60">
    <property type="entry name" value="Homeodomain-like"/>
    <property type="match status" value="2"/>
</dbReference>
<dbReference type="PANTHER" id="PTHR43280:SF28">
    <property type="entry name" value="HTH-TYPE TRANSCRIPTIONAL ACTIVATOR RHAS"/>
    <property type="match status" value="1"/>
</dbReference>
<evidence type="ECO:0000256" key="1">
    <source>
        <dbReference type="ARBA" id="ARBA00023015"/>
    </source>
</evidence>
<organism evidence="6 7">
    <name type="scientific">Harryflintia acetispora</name>
    <dbReference type="NCBI Taxonomy" id="1849041"/>
    <lineage>
        <taxon>Bacteria</taxon>
        <taxon>Bacillati</taxon>
        <taxon>Bacillota</taxon>
        <taxon>Clostridia</taxon>
        <taxon>Eubacteriales</taxon>
        <taxon>Oscillospiraceae</taxon>
        <taxon>Harryflintia</taxon>
    </lineage>
</organism>
<evidence type="ECO:0000256" key="4">
    <source>
        <dbReference type="SAM" id="Phobius"/>
    </source>
</evidence>
<dbReference type="Pfam" id="PF12833">
    <property type="entry name" value="HTH_18"/>
    <property type="match status" value="1"/>
</dbReference>